<dbReference type="Proteomes" id="UP000243459">
    <property type="component" value="Chromosome 7"/>
</dbReference>
<accession>A0A5P1EE21</accession>
<dbReference type="InterPro" id="IPR036188">
    <property type="entry name" value="FAD/NAD-bd_sf"/>
</dbReference>
<protein>
    <recommendedName>
        <fullName evidence="3">FAD/NAD(P)-binding domain-containing protein</fullName>
    </recommendedName>
</protein>
<name>A0A5P1EE21_ASPOF</name>
<evidence type="ECO:0008006" key="3">
    <source>
        <dbReference type="Google" id="ProtNLM"/>
    </source>
</evidence>
<keyword evidence="2" id="KW-1185">Reference proteome</keyword>
<dbReference type="Gramene" id="ONK64138">
    <property type="protein sequence ID" value="ONK64138"/>
    <property type="gene ID" value="A4U43_C07F22470"/>
</dbReference>
<proteinExistence type="predicted"/>
<dbReference type="EMBL" id="CM007387">
    <property type="protein sequence ID" value="ONK64138.1"/>
    <property type="molecule type" value="Genomic_DNA"/>
</dbReference>
<reference evidence="2" key="1">
    <citation type="journal article" date="2017" name="Nat. Commun.">
        <title>The asparagus genome sheds light on the origin and evolution of a young Y chromosome.</title>
        <authorList>
            <person name="Harkess A."/>
            <person name="Zhou J."/>
            <person name="Xu C."/>
            <person name="Bowers J.E."/>
            <person name="Van der Hulst R."/>
            <person name="Ayyampalayam S."/>
            <person name="Mercati F."/>
            <person name="Riccardi P."/>
            <person name="McKain M.R."/>
            <person name="Kakrana A."/>
            <person name="Tang H."/>
            <person name="Ray J."/>
            <person name="Groenendijk J."/>
            <person name="Arikit S."/>
            <person name="Mathioni S.M."/>
            <person name="Nakano M."/>
            <person name="Shan H."/>
            <person name="Telgmann-Rauber A."/>
            <person name="Kanno A."/>
            <person name="Yue Z."/>
            <person name="Chen H."/>
            <person name="Li W."/>
            <person name="Chen Y."/>
            <person name="Xu X."/>
            <person name="Zhang Y."/>
            <person name="Luo S."/>
            <person name="Chen H."/>
            <person name="Gao J."/>
            <person name="Mao Z."/>
            <person name="Pires J.C."/>
            <person name="Luo M."/>
            <person name="Kudrna D."/>
            <person name="Wing R.A."/>
            <person name="Meyers B.C."/>
            <person name="Yi K."/>
            <person name="Kong H."/>
            <person name="Lavrijsen P."/>
            <person name="Sunseri F."/>
            <person name="Falavigna A."/>
            <person name="Ye Y."/>
            <person name="Leebens-Mack J.H."/>
            <person name="Chen G."/>
        </authorList>
    </citation>
    <scope>NUCLEOTIDE SEQUENCE [LARGE SCALE GENOMIC DNA]</scope>
    <source>
        <strain evidence="2">cv. DH0086</strain>
    </source>
</reference>
<sequence>MGNARDRLASKFAAKNAGLWSMDPNQIEEHKGNYANEFIERVRLCDVSAVIQEVMESYEVEINGKVFKKAKKVVVIGGGYIGMEVATATIGWNLDTTEDDDVNSANEGSLPHLRPMGTVVNRHPRHGNRHTRAYGDVLHPSRLQPAGGLMASLCSLVQRFVNRAQQYHKGTVVC</sequence>
<dbReference type="AlphaFoldDB" id="A0A5P1EE21"/>
<gene>
    <name evidence="1" type="ORF">A4U43_C07F22470</name>
</gene>
<organism evidence="1 2">
    <name type="scientific">Asparagus officinalis</name>
    <name type="common">Garden asparagus</name>
    <dbReference type="NCBI Taxonomy" id="4686"/>
    <lineage>
        <taxon>Eukaryota</taxon>
        <taxon>Viridiplantae</taxon>
        <taxon>Streptophyta</taxon>
        <taxon>Embryophyta</taxon>
        <taxon>Tracheophyta</taxon>
        <taxon>Spermatophyta</taxon>
        <taxon>Magnoliopsida</taxon>
        <taxon>Liliopsida</taxon>
        <taxon>Asparagales</taxon>
        <taxon>Asparagaceae</taxon>
        <taxon>Asparagoideae</taxon>
        <taxon>Asparagus</taxon>
    </lineage>
</organism>
<dbReference type="Gene3D" id="3.50.50.60">
    <property type="entry name" value="FAD/NAD(P)-binding domain"/>
    <property type="match status" value="1"/>
</dbReference>
<evidence type="ECO:0000313" key="1">
    <source>
        <dbReference type="EMBL" id="ONK64138.1"/>
    </source>
</evidence>
<evidence type="ECO:0000313" key="2">
    <source>
        <dbReference type="Proteomes" id="UP000243459"/>
    </source>
</evidence>
<dbReference type="SUPFAM" id="SSF51905">
    <property type="entry name" value="FAD/NAD(P)-binding domain"/>
    <property type="match status" value="1"/>
</dbReference>